<name>A0AAD5CVU3_AMBAR</name>
<reference evidence="1" key="1">
    <citation type="submission" date="2022-06" db="EMBL/GenBank/DDBJ databases">
        <title>Uncovering the hologenomic basis of an extraordinary plant invasion.</title>
        <authorList>
            <person name="Bieker V.C."/>
            <person name="Martin M.D."/>
            <person name="Gilbert T."/>
            <person name="Hodgins K."/>
            <person name="Battlay P."/>
            <person name="Petersen B."/>
            <person name="Wilson J."/>
        </authorList>
    </citation>
    <scope>NUCLEOTIDE SEQUENCE</scope>
    <source>
        <strain evidence="1">AA19_3_7</strain>
        <tissue evidence="1">Leaf</tissue>
    </source>
</reference>
<dbReference type="PANTHER" id="PTHR31343">
    <property type="entry name" value="T15D22.8"/>
    <property type="match status" value="1"/>
</dbReference>
<dbReference type="PANTHER" id="PTHR31343:SF4">
    <property type="entry name" value="DUF789 DOMAIN-CONTAINING PROTEIN"/>
    <property type="match status" value="1"/>
</dbReference>
<organism evidence="1 2">
    <name type="scientific">Ambrosia artemisiifolia</name>
    <name type="common">Common ragweed</name>
    <dbReference type="NCBI Taxonomy" id="4212"/>
    <lineage>
        <taxon>Eukaryota</taxon>
        <taxon>Viridiplantae</taxon>
        <taxon>Streptophyta</taxon>
        <taxon>Embryophyta</taxon>
        <taxon>Tracheophyta</taxon>
        <taxon>Spermatophyta</taxon>
        <taxon>Magnoliopsida</taxon>
        <taxon>eudicotyledons</taxon>
        <taxon>Gunneridae</taxon>
        <taxon>Pentapetalae</taxon>
        <taxon>asterids</taxon>
        <taxon>campanulids</taxon>
        <taxon>Asterales</taxon>
        <taxon>Asteraceae</taxon>
        <taxon>Asteroideae</taxon>
        <taxon>Heliantheae alliance</taxon>
        <taxon>Heliantheae</taxon>
        <taxon>Ambrosia</taxon>
    </lineage>
</organism>
<keyword evidence="2" id="KW-1185">Reference proteome</keyword>
<dbReference type="EMBL" id="JAMZMK010006396">
    <property type="protein sequence ID" value="KAI7749176.1"/>
    <property type="molecule type" value="Genomic_DNA"/>
</dbReference>
<dbReference type="Pfam" id="PF05623">
    <property type="entry name" value="DUF789"/>
    <property type="match status" value="1"/>
</dbReference>
<comment type="caution">
    <text evidence="1">The sequence shown here is derived from an EMBL/GenBank/DDBJ whole genome shotgun (WGS) entry which is preliminary data.</text>
</comment>
<sequence>MIATSTYSSSMLHLKINYVSKEVSSRFREGGLAEEKDVKAHEPDQQTDLVSNSSFASLNLNSQKLKQVALSDNKTKVSGSRGCGTLVFEFMEPDGPYTRKPLSVQASILGSVCPKLNKYRSCDLLP</sequence>
<dbReference type="Proteomes" id="UP001206925">
    <property type="component" value="Unassembled WGS sequence"/>
</dbReference>
<evidence type="ECO:0000313" key="2">
    <source>
        <dbReference type="Proteomes" id="UP001206925"/>
    </source>
</evidence>
<gene>
    <name evidence="1" type="ORF">M8C21_028231</name>
</gene>
<evidence type="ECO:0000313" key="1">
    <source>
        <dbReference type="EMBL" id="KAI7749176.1"/>
    </source>
</evidence>
<proteinExistence type="predicted"/>
<accession>A0AAD5CVU3</accession>
<protein>
    <submittedName>
        <fullName evidence="1">Uncharacterized protein</fullName>
    </submittedName>
</protein>
<dbReference type="InterPro" id="IPR008507">
    <property type="entry name" value="DUF789"/>
</dbReference>
<dbReference type="AlphaFoldDB" id="A0AAD5CVU3"/>